<dbReference type="Proteomes" id="UP000517765">
    <property type="component" value="Unassembled WGS sequence"/>
</dbReference>
<organism evidence="1 2">
    <name type="scientific">Streptomyces alkaliterrae</name>
    <dbReference type="NCBI Taxonomy" id="2213162"/>
    <lineage>
        <taxon>Bacteria</taxon>
        <taxon>Bacillati</taxon>
        <taxon>Actinomycetota</taxon>
        <taxon>Actinomycetes</taxon>
        <taxon>Kitasatosporales</taxon>
        <taxon>Streptomycetaceae</taxon>
        <taxon>Streptomyces</taxon>
    </lineage>
</organism>
<comment type="caution">
    <text evidence="1">The sequence shown here is derived from an EMBL/GenBank/DDBJ whole genome shotgun (WGS) entry which is preliminary data.</text>
</comment>
<evidence type="ECO:0000313" key="1">
    <source>
        <dbReference type="EMBL" id="MBB1259389.1"/>
    </source>
</evidence>
<accession>A0A7W3ZSN8</accession>
<proteinExistence type="predicted"/>
<gene>
    <name evidence="1" type="ORF">H3147_11145</name>
</gene>
<dbReference type="RefSeq" id="WP_153506997.1">
    <property type="nucleotide sequence ID" value="NZ_JABJXA010000051.1"/>
</dbReference>
<dbReference type="AlphaFoldDB" id="A0A7W3ZSN8"/>
<sequence>MAGALLGLGLVGPLLVMGAEVGGAAPSAAGGPVGYEVADGGLADEDA</sequence>
<name>A0A7W3ZSN8_9ACTN</name>
<dbReference type="EMBL" id="JABJXA010000051">
    <property type="protein sequence ID" value="MBB1259389.1"/>
    <property type="molecule type" value="Genomic_DNA"/>
</dbReference>
<protein>
    <submittedName>
        <fullName evidence="1">Uncharacterized protein</fullName>
    </submittedName>
</protein>
<reference evidence="2" key="1">
    <citation type="submission" date="2020-05" db="EMBL/GenBank/DDBJ databases">
        <title>Classification of alakaliphilic streptomycetes isolated from an alkaline soil next to Lonar Crater, India and a proposal for the recognition of Streptomyces alkaliterrae sp. nov.</title>
        <authorList>
            <person name="Golinska P."/>
        </authorList>
    </citation>
    <scope>NUCLEOTIDE SEQUENCE [LARGE SCALE GENOMIC DNA]</scope>
    <source>
        <strain evidence="2">OF8</strain>
    </source>
</reference>
<evidence type="ECO:0000313" key="2">
    <source>
        <dbReference type="Proteomes" id="UP000517765"/>
    </source>
</evidence>